<dbReference type="Proteomes" id="UP001209878">
    <property type="component" value="Unassembled WGS sequence"/>
</dbReference>
<gene>
    <name evidence="1" type="ORF">NP493_913g02001</name>
</gene>
<proteinExistence type="predicted"/>
<protein>
    <submittedName>
        <fullName evidence="1">Uncharacterized protein</fullName>
    </submittedName>
</protein>
<keyword evidence="2" id="KW-1185">Reference proteome</keyword>
<organism evidence="1 2">
    <name type="scientific">Ridgeia piscesae</name>
    <name type="common">Tubeworm</name>
    <dbReference type="NCBI Taxonomy" id="27915"/>
    <lineage>
        <taxon>Eukaryota</taxon>
        <taxon>Metazoa</taxon>
        <taxon>Spiralia</taxon>
        <taxon>Lophotrochozoa</taxon>
        <taxon>Annelida</taxon>
        <taxon>Polychaeta</taxon>
        <taxon>Sedentaria</taxon>
        <taxon>Canalipalpata</taxon>
        <taxon>Sabellida</taxon>
        <taxon>Siboglinidae</taxon>
        <taxon>Ridgeia</taxon>
    </lineage>
</organism>
<sequence length="40" mass="4451">MDSECIVCLVHVSTPITLNKVVDVILCLDTFCHTITDFVI</sequence>
<evidence type="ECO:0000313" key="1">
    <source>
        <dbReference type="EMBL" id="KAK2172988.1"/>
    </source>
</evidence>
<evidence type="ECO:0000313" key="2">
    <source>
        <dbReference type="Proteomes" id="UP001209878"/>
    </source>
</evidence>
<dbReference type="AlphaFoldDB" id="A0AAD9NLH8"/>
<comment type="caution">
    <text evidence="1">The sequence shown here is derived from an EMBL/GenBank/DDBJ whole genome shotgun (WGS) entry which is preliminary data.</text>
</comment>
<accession>A0AAD9NLH8</accession>
<name>A0AAD9NLH8_RIDPI</name>
<dbReference type="EMBL" id="JAODUO010000914">
    <property type="protein sequence ID" value="KAK2172988.1"/>
    <property type="molecule type" value="Genomic_DNA"/>
</dbReference>
<reference evidence="1" key="1">
    <citation type="journal article" date="2023" name="Mol. Biol. Evol.">
        <title>Third-Generation Sequencing Reveals the Adaptive Role of the Epigenome in Three Deep-Sea Polychaetes.</title>
        <authorList>
            <person name="Perez M."/>
            <person name="Aroh O."/>
            <person name="Sun Y."/>
            <person name="Lan Y."/>
            <person name="Juniper S.K."/>
            <person name="Young C.R."/>
            <person name="Angers B."/>
            <person name="Qian P.Y."/>
        </authorList>
    </citation>
    <scope>NUCLEOTIDE SEQUENCE</scope>
    <source>
        <strain evidence="1">R07B-5</strain>
    </source>
</reference>